<evidence type="ECO:0008006" key="3">
    <source>
        <dbReference type="Google" id="ProtNLM"/>
    </source>
</evidence>
<dbReference type="AlphaFoldDB" id="A0A944M970"/>
<dbReference type="EMBL" id="JAHHGM010000010">
    <property type="protein sequence ID" value="MBT2989676.1"/>
    <property type="molecule type" value="Genomic_DNA"/>
</dbReference>
<protein>
    <recommendedName>
        <fullName evidence="3">Lipoprotein</fullName>
    </recommendedName>
</protein>
<evidence type="ECO:0000313" key="2">
    <source>
        <dbReference type="Proteomes" id="UP000770889"/>
    </source>
</evidence>
<gene>
    <name evidence="1" type="ORF">KME65_11990</name>
</gene>
<dbReference type="PROSITE" id="PS51257">
    <property type="entry name" value="PROKAR_LIPOPROTEIN"/>
    <property type="match status" value="1"/>
</dbReference>
<evidence type="ECO:0000313" key="1">
    <source>
        <dbReference type="EMBL" id="MBT2989676.1"/>
    </source>
</evidence>
<organism evidence="1 2">
    <name type="scientific">Candidatus Thiodiazotropha taylori</name>
    <dbReference type="NCBI Taxonomy" id="2792791"/>
    <lineage>
        <taxon>Bacteria</taxon>
        <taxon>Pseudomonadati</taxon>
        <taxon>Pseudomonadota</taxon>
        <taxon>Gammaproteobacteria</taxon>
        <taxon>Chromatiales</taxon>
        <taxon>Sedimenticolaceae</taxon>
        <taxon>Candidatus Thiodiazotropha</taxon>
    </lineage>
</organism>
<name>A0A944M970_9GAMM</name>
<dbReference type="Proteomes" id="UP000770889">
    <property type="component" value="Unassembled WGS sequence"/>
</dbReference>
<comment type="caution">
    <text evidence="1">The sequence shown here is derived from an EMBL/GenBank/DDBJ whole genome shotgun (WGS) entry which is preliminary data.</text>
</comment>
<sequence>MIKHLLLTSFLSLISVSCGNDSDVDINEFDITGSAADLEDGRAPVDPAINSGRFDLTWKVDDNNAFGYTARFFLSLNSNLDESNDIEFFSAICDEFASCDRDRRNDETCFFGNDLVMFCGDEDDAVKRDVDEIVDSLPMDAYLIIEACTIFDCDTAAHPVRLL</sequence>
<reference evidence="1 2" key="1">
    <citation type="submission" date="2021-05" db="EMBL/GenBank/DDBJ databases">
        <title>Genetic and Functional Diversity in Clade A Lucinid endosymbionts from the Bahamas.</title>
        <authorList>
            <person name="Giani N.M."/>
            <person name="Engel A.S."/>
            <person name="Campbell B.J."/>
        </authorList>
    </citation>
    <scope>NUCLEOTIDE SEQUENCE [LARGE SCALE GENOMIC DNA]</scope>
    <source>
        <strain evidence="1">LUC16012Gg_MoonRockCtena</strain>
    </source>
</reference>
<proteinExistence type="predicted"/>
<accession>A0A944M970</accession>